<protein>
    <recommendedName>
        <fullName evidence="3">LysR substrate-binding domain-containing protein</fullName>
    </recommendedName>
</protein>
<evidence type="ECO:0000313" key="2">
    <source>
        <dbReference type="Proteomes" id="UP001552427"/>
    </source>
</evidence>
<evidence type="ECO:0000313" key="1">
    <source>
        <dbReference type="EMBL" id="MEV4290636.1"/>
    </source>
</evidence>
<comment type="caution">
    <text evidence="1">The sequence shown here is derived from an EMBL/GenBank/DDBJ whole genome shotgun (WGS) entry which is preliminary data.</text>
</comment>
<gene>
    <name evidence="1" type="ORF">AB0K40_34445</name>
</gene>
<keyword evidence="2" id="KW-1185">Reference proteome</keyword>
<proteinExistence type="predicted"/>
<dbReference type="Proteomes" id="UP001552427">
    <property type="component" value="Unassembled WGS sequence"/>
</dbReference>
<dbReference type="EMBL" id="JBFARM010000011">
    <property type="protein sequence ID" value="MEV4290636.1"/>
    <property type="molecule type" value="Genomic_DNA"/>
</dbReference>
<name>A0ABV3HDL9_9ACTN</name>
<accession>A0ABV3HDL9</accession>
<dbReference type="RefSeq" id="WP_364457769.1">
    <property type="nucleotide sequence ID" value="NZ_JBFARM010000011.1"/>
</dbReference>
<sequence>MTLASMDGLVVLFPAHVARYWARPDIAYLPVTDLEPLPYALVWRSETESEPIRALAGIIRDLGPLPSA</sequence>
<reference evidence="1 2" key="1">
    <citation type="submission" date="2024-06" db="EMBL/GenBank/DDBJ databases">
        <title>The Natural Products Discovery Center: Release of the First 8490 Sequenced Strains for Exploring Actinobacteria Biosynthetic Diversity.</title>
        <authorList>
            <person name="Kalkreuter E."/>
            <person name="Kautsar S.A."/>
            <person name="Yang D."/>
            <person name="Bader C.D."/>
            <person name="Teijaro C.N."/>
            <person name="Fluegel L."/>
            <person name="Davis C.M."/>
            <person name="Simpson J.R."/>
            <person name="Lauterbach L."/>
            <person name="Steele A.D."/>
            <person name="Gui C."/>
            <person name="Meng S."/>
            <person name="Li G."/>
            <person name="Viehrig K."/>
            <person name="Ye F."/>
            <person name="Su P."/>
            <person name="Kiefer A.F."/>
            <person name="Nichols A."/>
            <person name="Cepeda A.J."/>
            <person name="Yan W."/>
            <person name="Fan B."/>
            <person name="Jiang Y."/>
            <person name="Adhikari A."/>
            <person name="Zheng C.-J."/>
            <person name="Schuster L."/>
            <person name="Cowan T.M."/>
            <person name="Smanski M.J."/>
            <person name="Chevrette M.G."/>
            <person name="De Carvalho L.P.S."/>
            <person name="Shen B."/>
        </authorList>
    </citation>
    <scope>NUCLEOTIDE SEQUENCE [LARGE SCALE GENOMIC DNA]</scope>
    <source>
        <strain evidence="1 2">NPDC049574</strain>
    </source>
</reference>
<organism evidence="1 2">
    <name type="scientific">Nonomuraea bangladeshensis</name>
    <dbReference type="NCBI Taxonomy" id="404385"/>
    <lineage>
        <taxon>Bacteria</taxon>
        <taxon>Bacillati</taxon>
        <taxon>Actinomycetota</taxon>
        <taxon>Actinomycetes</taxon>
        <taxon>Streptosporangiales</taxon>
        <taxon>Streptosporangiaceae</taxon>
        <taxon>Nonomuraea</taxon>
    </lineage>
</organism>
<evidence type="ECO:0008006" key="3">
    <source>
        <dbReference type="Google" id="ProtNLM"/>
    </source>
</evidence>